<sequence>MRVIGLTEFGGPEVLRVIEVPDPVPGPGEVRIRVHAASVNPTDTLLRSGAVSARFDGRPGPYVPGMDAAGVVDAVGPDTDTPLRPGDPVVAIVLPYGPHGGAYAERIVVPAASAVPIPSGADFPAAATLLMNALTARVALDLLAVPAGGTVAVTGAAGAFGGYAVQLAKNDGLRVLADASAADTELVTALGADEVVPRGDDVADRFRALAPGGVDAVLDGAVLNGLVLPAIRDGGGLAVIRGWQGPADRGIRVHPVMVGEAATDHARLLRLREQAGTDELTLRVADVLPADQAAEAHRRLAEGGVRGRLVLDFTAFPS</sequence>
<dbReference type="InterPro" id="IPR013154">
    <property type="entry name" value="ADH-like_N"/>
</dbReference>
<dbReference type="Pfam" id="PF08240">
    <property type="entry name" value="ADH_N"/>
    <property type="match status" value="1"/>
</dbReference>
<evidence type="ECO:0000256" key="1">
    <source>
        <dbReference type="ARBA" id="ARBA00022857"/>
    </source>
</evidence>
<organism evidence="4 5">
    <name type="scientific">Streptantibioticus silvisoli</name>
    <dbReference type="NCBI Taxonomy" id="2705255"/>
    <lineage>
        <taxon>Bacteria</taxon>
        <taxon>Bacillati</taxon>
        <taxon>Actinomycetota</taxon>
        <taxon>Actinomycetes</taxon>
        <taxon>Kitasatosporales</taxon>
        <taxon>Streptomycetaceae</taxon>
        <taxon>Streptantibioticus</taxon>
    </lineage>
</organism>
<keyword evidence="1" id="KW-0521">NADP</keyword>
<comment type="caution">
    <text evidence="4">The sequence shown here is derived from an EMBL/GenBank/DDBJ whole genome shotgun (WGS) entry which is preliminary data.</text>
</comment>
<dbReference type="CDD" id="cd05289">
    <property type="entry name" value="MDR_like_2"/>
    <property type="match status" value="1"/>
</dbReference>
<feature type="domain" description="Enoyl reductase (ER)" evidence="3">
    <location>
        <begin position="10"/>
        <end position="311"/>
    </location>
</feature>
<name>A0ABT6W923_9ACTN</name>
<dbReference type="PANTHER" id="PTHR48106">
    <property type="entry name" value="QUINONE OXIDOREDUCTASE PIG3-RELATED"/>
    <property type="match status" value="1"/>
</dbReference>
<dbReference type="EMBL" id="JAAGKO020000052">
    <property type="protein sequence ID" value="MDI5966437.1"/>
    <property type="molecule type" value="Genomic_DNA"/>
</dbReference>
<keyword evidence="5" id="KW-1185">Reference proteome</keyword>
<evidence type="ECO:0000259" key="3">
    <source>
        <dbReference type="SMART" id="SM00829"/>
    </source>
</evidence>
<dbReference type="Gene3D" id="3.40.50.720">
    <property type="entry name" value="NAD(P)-binding Rossmann-like Domain"/>
    <property type="match status" value="1"/>
</dbReference>
<keyword evidence="2 4" id="KW-0560">Oxidoreductase</keyword>
<dbReference type="SUPFAM" id="SSF50129">
    <property type="entry name" value="GroES-like"/>
    <property type="match status" value="1"/>
</dbReference>
<gene>
    <name evidence="4" type="ORF">POF43_027555</name>
</gene>
<accession>A0ABT6W923</accession>
<dbReference type="RefSeq" id="WP_271322398.1">
    <property type="nucleotide sequence ID" value="NZ_JAAGKO020000052.1"/>
</dbReference>
<dbReference type="InterPro" id="IPR011032">
    <property type="entry name" value="GroES-like_sf"/>
</dbReference>
<dbReference type="InterPro" id="IPR036291">
    <property type="entry name" value="NAD(P)-bd_dom_sf"/>
</dbReference>
<evidence type="ECO:0000313" key="4">
    <source>
        <dbReference type="EMBL" id="MDI5966437.1"/>
    </source>
</evidence>
<dbReference type="Gene3D" id="3.90.180.10">
    <property type="entry name" value="Medium-chain alcohol dehydrogenases, catalytic domain"/>
    <property type="match status" value="1"/>
</dbReference>
<dbReference type="SUPFAM" id="SSF51735">
    <property type="entry name" value="NAD(P)-binding Rossmann-fold domains"/>
    <property type="match status" value="1"/>
</dbReference>
<dbReference type="Pfam" id="PF13602">
    <property type="entry name" value="ADH_zinc_N_2"/>
    <property type="match status" value="1"/>
</dbReference>
<evidence type="ECO:0000256" key="2">
    <source>
        <dbReference type="ARBA" id="ARBA00023002"/>
    </source>
</evidence>
<proteinExistence type="predicted"/>
<reference evidence="4 5" key="1">
    <citation type="submission" date="2023-05" db="EMBL/GenBank/DDBJ databases">
        <title>Streptantibioticus silvisoli sp. nov., acidotolerant actinomycetes 1 from pine litter.</title>
        <authorList>
            <person name="Swiecimska M."/>
            <person name="Golinska P."/>
            <person name="Sangal V."/>
            <person name="Wachnowicz B."/>
            <person name="Goodfellow M."/>
        </authorList>
    </citation>
    <scope>NUCLEOTIDE SEQUENCE [LARGE SCALE GENOMIC DNA]</scope>
    <source>
        <strain evidence="4 5">SL54</strain>
    </source>
</reference>
<dbReference type="SMART" id="SM00829">
    <property type="entry name" value="PKS_ER"/>
    <property type="match status" value="1"/>
</dbReference>
<protein>
    <submittedName>
        <fullName evidence="4">NADP-dependent oxidoreductase</fullName>
        <ecNumber evidence="4">1.-.-.-</ecNumber>
    </submittedName>
</protein>
<dbReference type="InterPro" id="IPR020843">
    <property type="entry name" value="ER"/>
</dbReference>
<evidence type="ECO:0000313" key="5">
    <source>
        <dbReference type="Proteomes" id="UP001156398"/>
    </source>
</evidence>
<dbReference type="EC" id="1.-.-.-" evidence="4"/>
<dbReference type="GO" id="GO:0016491">
    <property type="term" value="F:oxidoreductase activity"/>
    <property type="evidence" value="ECO:0007669"/>
    <property type="project" value="UniProtKB-KW"/>
</dbReference>
<dbReference type="Proteomes" id="UP001156398">
    <property type="component" value="Unassembled WGS sequence"/>
</dbReference>